<dbReference type="FunFam" id="1.10.3720.10:FF:000003">
    <property type="entry name" value="Aliphatic sulfonate ABC transporter permease"/>
    <property type="match status" value="1"/>
</dbReference>
<dbReference type="PROSITE" id="PS50928">
    <property type="entry name" value="ABC_TM1"/>
    <property type="match status" value="1"/>
</dbReference>
<dbReference type="InterPro" id="IPR035906">
    <property type="entry name" value="MetI-like_sf"/>
</dbReference>
<evidence type="ECO:0000256" key="2">
    <source>
        <dbReference type="ARBA" id="ARBA00009306"/>
    </source>
</evidence>
<evidence type="ECO:0000259" key="10">
    <source>
        <dbReference type="PROSITE" id="PS50928"/>
    </source>
</evidence>
<evidence type="ECO:0000256" key="5">
    <source>
        <dbReference type="ARBA" id="ARBA00022692"/>
    </source>
</evidence>
<dbReference type="CDD" id="cd06261">
    <property type="entry name" value="TM_PBP2"/>
    <property type="match status" value="1"/>
</dbReference>
<keyword evidence="3 9" id="KW-0813">Transport</keyword>
<dbReference type="InterPro" id="IPR000515">
    <property type="entry name" value="MetI-like"/>
</dbReference>
<evidence type="ECO:0000256" key="3">
    <source>
        <dbReference type="ARBA" id="ARBA00022448"/>
    </source>
</evidence>
<dbReference type="PANTHER" id="PTHR30151:SF0">
    <property type="entry name" value="ABC TRANSPORTER PERMEASE PROTEIN MJ0413-RELATED"/>
    <property type="match status" value="1"/>
</dbReference>
<dbReference type="GO" id="GO:0005886">
    <property type="term" value="C:plasma membrane"/>
    <property type="evidence" value="ECO:0007669"/>
    <property type="project" value="UniProtKB-SubCell"/>
</dbReference>
<evidence type="ECO:0000256" key="6">
    <source>
        <dbReference type="ARBA" id="ARBA00022989"/>
    </source>
</evidence>
<comment type="similarity">
    <text evidence="2 9">Belongs to the binding-protein-dependent transport system permease family.</text>
</comment>
<feature type="domain" description="ABC transmembrane type-1" evidence="10">
    <location>
        <begin position="64"/>
        <end position="248"/>
    </location>
</feature>
<dbReference type="PANTHER" id="PTHR30151">
    <property type="entry name" value="ALKANE SULFONATE ABC TRANSPORTER-RELATED, MEMBRANE SUBUNIT"/>
    <property type="match status" value="1"/>
</dbReference>
<dbReference type="AlphaFoldDB" id="A0A317FG36"/>
<protein>
    <submittedName>
        <fullName evidence="11">Nitrate ABC transporter permease</fullName>
    </submittedName>
</protein>
<keyword evidence="7 9" id="KW-0472">Membrane</keyword>
<dbReference type="GO" id="GO:0042918">
    <property type="term" value="P:alkanesulfonate transmembrane transport"/>
    <property type="evidence" value="ECO:0007669"/>
    <property type="project" value="UniProtKB-ARBA"/>
</dbReference>
<proteinExistence type="inferred from homology"/>
<keyword evidence="4" id="KW-1003">Cell membrane</keyword>
<feature type="transmembrane region" description="Helical" evidence="9">
    <location>
        <begin position="130"/>
        <end position="153"/>
    </location>
</feature>
<evidence type="ECO:0000256" key="7">
    <source>
        <dbReference type="ARBA" id="ARBA00023136"/>
    </source>
</evidence>
<dbReference type="EMBL" id="QGNA01000001">
    <property type="protein sequence ID" value="PWS38044.1"/>
    <property type="molecule type" value="Genomic_DNA"/>
</dbReference>
<gene>
    <name evidence="11" type="ORF">DFH01_01665</name>
</gene>
<sequence>MRRSTVATSRAATIAGYVAGFLLLFAIWHLAAIYLVRSALFPPPWPVFERAWLLIEDRILQEQIVASMRRILQGFLIGSAVGVPIGLAIGSFRPVRMLLEPWTEFFRFIPAVAMITVSVIWFGIGEESKIFLIAYATVFVVIISTAAGVGAVGRDKIRAAQCLGASRLQIFALVALPATVPYILTGMRVAMANAFVTIVAAELVASNDGLGKMLWDARLFMQIEDIFVALISLGLLGFLTDRVFRLLIRAFAGRFNPTM</sequence>
<feature type="transmembrane region" description="Helical" evidence="9">
    <location>
        <begin position="219"/>
        <end position="239"/>
    </location>
</feature>
<name>A0A317FG36_9PROT</name>
<dbReference type="SUPFAM" id="SSF161098">
    <property type="entry name" value="MetI-like"/>
    <property type="match status" value="1"/>
</dbReference>
<comment type="function">
    <text evidence="8">Probably part of an ABC transporter complex. Probably responsible for the translocation of the substrate across the membrane.</text>
</comment>
<dbReference type="Pfam" id="PF00528">
    <property type="entry name" value="BPD_transp_1"/>
    <property type="match status" value="1"/>
</dbReference>
<keyword evidence="5 9" id="KW-0812">Transmembrane</keyword>
<evidence type="ECO:0000256" key="1">
    <source>
        <dbReference type="ARBA" id="ARBA00004651"/>
    </source>
</evidence>
<keyword evidence="12" id="KW-1185">Reference proteome</keyword>
<dbReference type="Gene3D" id="1.10.3720.10">
    <property type="entry name" value="MetI-like"/>
    <property type="match status" value="1"/>
</dbReference>
<reference evidence="12" key="1">
    <citation type="submission" date="2018-05" db="EMBL/GenBank/DDBJ databases">
        <authorList>
            <person name="Du Z."/>
            <person name="Wang X."/>
        </authorList>
    </citation>
    <scope>NUCLEOTIDE SEQUENCE [LARGE SCALE GENOMIC DNA]</scope>
    <source>
        <strain evidence="12">CQN31</strain>
    </source>
</reference>
<evidence type="ECO:0000256" key="4">
    <source>
        <dbReference type="ARBA" id="ARBA00022475"/>
    </source>
</evidence>
<dbReference type="Proteomes" id="UP000245765">
    <property type="component" value="Unassembled WGS sequence"/>
</dbReference>
<evidence type="ECO:0000256" key="9">
    <source>
        <dbReference type="RuleBase" id="RU363032"/>
    </source>
</evidence>
<accession>A0A317FG36</accession>
<evidence type="ECO:0000256" key="8">
    <source>
        <dbReference type="ARBA" id="ARBA00056719"/>
    </source>
</evidence>
<comment type="subcellular location">
    <subcellularLocation>
        <location evidence="1 9">Cell membrane</location>
        <topology evidence="1 9">Multi-pass membrane protein</topology>
    </subcellularLocation>
</comment>
<feature type="transmembrane region" description="Helical" evidence="9">
    <location>
        <begin position="12"/>
        <end position="36"/>
    </location>
</feature>
<organism evidence="11 12">
    <name type="scientific">Falsiroseomonas bella</name>
    <dbReference type="NCBI Taxonomy" id="2184016"/>
    <lineage>
        <taxon>Bacteria</taxon>
        <taxon>Pseudomonadati</taxon>
        <taxon>Pseudomonadota</taxon>
        <taxon>Alphaproteobacteria</taxon>
        <taxon>Acetobacterales</taxon>
        <taxon>Roseomonadaceae</taxon>
        <taxon>Falsiroseomonas</taxon>
    </lineage>
</organism>
<feature type="transmembrane region" description="Helical" evidence="9">
    <location>
        <begin position="105"/>
        <end position="124"/>
    </location>
</feature>
<evidence type="ECO:0000313" key="11">
    <source>
        <dbReference type="EMBL" id="PWS38044.1"/>
    </source>
</evidence>
<keyword evidence="6 9" id="KW-1133">Transmembrane helix</keyword>
<feature type="transmembrane region" description="Helical" evidence="9">
    <location>
        <begin position="165"/>
        <end position="184"/>
    </location>
</feature>
<feature type="transmembrane region" description="Helical" evidence="9">
    <location>
        <begin position="71"/>
        <end position="93"/>
    </location>
</feature>
<comment type="caution">
    <text evidence="11">The sequence shown here is derived from an EMBL/GenBank/DDBJ whole genome shotgun (WGS) entry which is preliminary data.</text>
</comment>
<evidence type="ECO:0000313" key="12">
    <source>
        <dbReference type="Proteomes" id="UP000245765"/>
    </source>
</evidence>